<evidence type="ECO:0000313" key="15">
    <source>
        <dbReference type="EMBL" id="BDR93531.1"/>
    </source>
</evidence>
<dbReference type="GO" id="GO:0000287">
    <property type="term" value="F:magnesium ion binding"/>
    <property type="evidence" value="ECO:0007669"/>
    <property type="project" value="UniProtKB-UniRule"/>
</dbReference>
<reference evidence="15" key="4">
    <citation type="journal article" date="2023" name="Microbiol. Resour. Announc.">
        <title>Complete Genome Sequence of Vulcanisaeta souniana Strain IC-059, a Hyperthermophilic Archaeon Isolated from Hot Spring Water in Japan.</title>
        <authorList>
            <person name="Kato S."/>
            <person name="Itoh T."/>
            <person name="Wu L."/>
            <person name="Ma J."/>
            <person name="Ohkuma M."/>
        </authorList>
    </citation>
    <scope>NUCLEOTIDE SEQUENCE</scope>
    <source>
        <strain evidence="15">JCM 11219</strain>
    </source>
</reference>
<protein>
    <recommendedName>
        <fullName evidence="11">Type 2 DNA topoisomerase 6 subunit A</fullName>
        <ecNumber evidence="11">5.6.2.2</ecNumber>
    </recommendedName>
    <alternativeName>
        <fullName evidence="11">Type II DNA topoisomerase VI subunit A</fullName>
    </alternativeName>
</protein>
<evidence type="ECO:0000256" key="8">
    <source>
        <dbReference type="ARBA" id="ARBA00023029"/>
    </source>
</evidence>
<reference evidence="16" key="1">
    <citation type="journal article" date="2014" name="Int. J. Syst. Evol. Microbiol.">
        <title>Complete genome sequence of Corynebacterium casei LMG S-19264T (=DSM 44701T), isolated from a smear-ripened cheese.</title>
        <authorList>
            <consortium name="US DOE Joint Genome Institute (JGI-PGF)"/>
            <person name="Walter F."/>
            <person name="Albersmeier A."/>
            <person name="Kalinowski J."/>
            <person name="Ruckert C."/>
        </authorList>
    </citation>
    <scope>NUCLEOTIDE SEQUENCE</scope>
    <source>
        <strain evidence="16">JCM 11219</strain>
    </source>
</reference>
<keyword evidence="10 11" id="KW-0413">Isomerase</keyword>
<organism evidence="16 17">
    <name type="scientific">Vulcanisaeta souniana JCM 11219</name>
    <dbReference type="NCBI Taxonomy" id="1293586"/>
    <lineage>
        <taxon>Archaea</taxon>
        <taxon>Thermoproteota</taxon>
        <taxon>Thermoprotei</taxon>
        <taxon>Thermoproteales</taxon>
        <taxon>Thermoproteaceae</taxon>
        <taxon>Vulcanisaeta</taxon>
    </lineage>
</organism>
<comment type="cofactor">
    <cofactor evidence="2 11">
        <name>Mg(2+)</name>
        <dbReference type="ChEBI" id="CHEBI:18420"/>
    </cofactor>
</comment>
<dbReference type="InterPro" id="IPR036078">
    <property type="entry name" value="Spo11/TopoVI_A_sf"/>
</dbReference>
<dbReference type="RefSeq" id="WP_188603229.1">
    <property type="nucleotide sequence ID" value="NZ_AP026830.1"/>
</dbReference>
<comment type="function">
    <text evidence="11">Relaxes both positive and negative superturns and exhibits a strong decatenase activity.</text>
</comment>
<dbReference type="Proteomes" id="UP001060771">
    <property type="component" value="Chromosome"/>
</dbReference>
<evidence type="ECO:0000256" key="7">
    <source>
        <dbReference type="ARBA" id="ARBA00022842"/>
    </source>
</evidence>
<evidence type="ECO:0000313" key="16">
    <source>
        <dbReference type="EMBL" id="GGI77876.1"/>
    </source>
</evidence>
<dbReference type="EC" id="5.6.2.2" evidence="11"/>
<keyword evidence="9 11" id="KW-0238">DNA-binding</keyword>
<sequence length="369" mass="42603">MAKNRNEVLKVLEDWGSSIASKVLGNEEPILEIPARTLSNTVWDPRKKMLVLGPEKLKRRFLDLKESKRFMQTMLMLRLIVQAIREGVYPTIRDLYYNGKHTMEFKADIVKKVIRENTWDEQSESNAVIEDIEVATGILREEMGLSADVKGKVVGPIIVRSKGFEIDATKLGDTALSLPPNPDELDIVKVEANYVLVIEKDAIFQRLNREGFWNKESCLLITAKGMPDRATRRFVRRLNEEYGLPAFVLTDGDPYGWYIYSVYKSGSIKLSYESDRLATPEAKFVGVTATDIRTYKISDEYVIKATDRDLKRAQELIRYPWFQNDQWKKEIELFLRTKKKVEIEALSTHGLKFLHDYLTDKIHGSKFID</sequence>
<dbReference type="GO" id="GO:0003677">
    <property type="term" value="F:DNA binding"/>
    <property type="evidence" value="ECO:0007669"/>
    <property type="project" value="UniProtKB-UniRule"/>
</dbReference>
<dbReference type="FunFam" id="3.40.1360.10:FF:000011">
    <property type="entry name" value="Type 2 DNA topoisomerase 6 subunit A"/>
    <property type="match status" value="1"/>
</dbReference>
<keyword evidence="8 11" id="KW-0799">Topoisomerase</keyword>
<reference evidence="16" key="2">
    <citation type="submission" date="2020-09" db="EMBL/GenBank/DDBJ databases">
        <authorList>
            <person name="Sun Q."/>
            <person name="Ohkuma M."/>
        </authorList>
    </citation>
    <scope>NUCLEOTIDE SEQUENCE</scope>
    <source>
        <strain evidence="16">JCM 11219</strain>
    </source>
</reference>
<feature type="binding site" evidence="11">
    <location>
        <position position="199"/>
    </location>
    <ligand>
        <name>Mg(2+)</name>
        <dbReference type="ChEBI" id="CHEBI:18420"/>
    </ligand>
</feature>
<dbReference type="InterPro" id="IPR004085">
    <property type="entry name" value="TopoVI_A"/>
</dbReference>
<feature type="domain" description="Topoisomerase 6 subunit A/Spo11 TOPRIM" evidence="14">
    <location>
        <begin position="194"/>
        <end position="362"/>
    </location>
</feature>
<dbReference type="PANTHER" id="PTHR10848">
    <property type="entry name" value="MEIOTIC RECOMBINATION PROTEIN SPO11"/>
    <property type="match status" value="1"/>
</dbReference>
<dbReference type="Gene3D" id="3.40.1360.10">
    <property type="match status" value="1"/>
</dbReference>
<evidence type="ECO:0000256" key="12">
    <source>
        <dbReference type="PROSITE-ProRule" id="PRU01385"/>
    </source>
</evidence>
<keyword evidence="5 11" id="KW-0547">Nucleotide-binding</keyword>
<dbReference type="Proteomes" id="UP000657075">
    <property type="component" value="Unassembled WGS sequence"/>
</dbReference>
<dbReference type="GO" id="GO:0006265">
    <property type="term" value="P:DNA topological change"/>
    <property type="evidence" value="ECO:0007669"/>
    <property type="project" value="UniProtKB-UniRule"/>
</dbReference>
<dbReference type="CDD" id="cd00223">
    <property type="entry name" value="TOPRIM_TopoIIB_SPO"/>
    <property type="match status" value="1"/>
</dbReference>
<evidence type="ECO:0000256" key="4">
    <source>
        <dbReference type="ARBA" id="ARBA00022723"/>
    </source>
</evidence>
<keyword evidence="7 11" id="KW-0460">Magnesium</keyword>
<evidence type="ECO:0000256" key="6">
    <source>
        <dbReference type="ARBA" id="ARBA00022840"/>
    </source>
</evidence>
<evidence type="ECO:0000256" key="9">
    <source>
        <dbReference type="ARBA" id="ARBA00023125"/>
    </source>
</evidence>
<reference evidence="18" key="3">
    <citation type="submission" date="2022-09" db="EMBL/GenBank/DDBJ databases">
        <title>Complete genome sequence of Vulcanisaeta souniana.</title>
        <authorList>
            <person name="Kato S."/>
            <person name="Itoh T."/>
            <person name="Ohkuma M."/>
        </authorList>
    </citation>
    <scope>NUCLEOTIDE SEQUENCE [LARGE SCALE GENOMIC DNA]</scope>
    <source>
        <strain evidence="18">JCM 11219</strain>
    </source>
</reference>
<evidence type="ECO:0000256" key="1">
    <source>
        <dbReference type="ARBA" id="ARBA00000185"/>
    </source>
</evidence>
<evidence type="ECO:0000256" key="2">
    <source>
        <dbReference type="ARBA" id="ARBA00001946"/>
    </source>
</evidence>
<dbReference type="PROSITE" id="PS52041">
    <property type="entry name" value="TOPO_IIB"/>
    <property type="match status" value="1"/>
</dbReference>
<dbReference type="EMBL" id="BMNM01000004">
    <property type="protein sequence ID" value="GGI77876.1"/>
    <property type="molecule type" value="Genomic_DNA"/>
</dbReference>
<dbReference type="HAMAP" id="MF_00132">
    <property type="entry name" value="Top6A"/>
    <property type="match status" value="1"/>
</dbReference>
<dbReference type="EMBL" id="AP026830">
    <property type="protein sequence ID" value="BDR93531.1"/>
    <property type="molecule type" value="Genomic_DNA"/>
</dbReference>
<dbReference type="InterPro" id="IPR036388">
    <property type="entry name" value="WH-like_DNA-bd_sf"/>
</dbReference>
<gene>
    <name evidence="11" type="primary">top6A</name>
    <name evidence="16" type="ORF">GCM10007112_13360</name>
    <name evidence="15" type="ORF">Vsou_26240</name>
</gene>
<dbReference type="InterPro" id="IPR034136">
    <property type="entry name" value="TOPRIM_Topo6A/Spo11"/>
</dbReference>
<dbReference type="GeneID" id="76208164"/>
<evidence type="ECO:0000256" key="11">
    <source>
        <dbReference type="HAMAP-Rule" id="MF_00132"/>
    </source>
</evidence>
<dbReference type="GO" id="GO:0005524">
    <property type="term" value="F:ATP binding"/>
    <property type="evidence" value="ECO:0007669"/>
    <property type="project" value="UniProtKB-KW"/>
</dbReference>
<dbReference type="OrthoDB" id="5866at2157"/>
<proteinExistence type="inferred from homology"/>
<evidence type="ECO:0000256" key="10">
    <source>
        <dbReference type="ARBA" id="ARBA00023235"/>
    </source>
</evidence>
<comment type="catalytic activity">
    <reaction evidence="1 11 12">
        <text>ATP-dependent breakage, passage and rejoining of double-stranded DNA.</text>
        <dbReference type="EC" id="5.6.2.2"/>
    </reaction>
</comment>
<keyword evidence="4 11" id="KW-0479">Metal-binding</keyword>
<feature type="domain" description="Spo11/DNA topoisomerase VI subunit A N-terminal" evidence="13">
    <location>
        <begin position="68"/>
        <end position="144"/>
    </location>
</feature>
<feature type="active site" description="O-(5'-phospho-DNA)-tyrosine intermediate" evidence="11 12">
    <location>
        <position position="97"/>
    </location>
</feature>
<keyword evidence="6 11" id="KW-0067">ATP-binding</keyword>
<dbReference type="PRINTS" id="PR01552">
    <property type="entry name" value="TPISMRASE6A"/>
</dbReference>
<comment type="similarity">
    <text evidence="3 11 12">Belongs to the TOP6A family.</text>
</comment>
<evidence type="ECO:0000259" key="14">
    <source>
        <dbReference type="Pfam" id="PF21180"/>
    </source>
</evidence>
<dbReference type="SUPFAM" id="SSF56726">
    <property type="entry name" value="DNA topoisomerase IV, alpha subunit"/>
    <property type="match status" value="1"/>
</dbReference>
<evidence type="ECO:0000313" key="18">
    <source>
        <dbReference type="Proteomes" id="UP001060771"/>
    </source>
</evidence>
<dbReference type="GO" id="GO:0005694">
    <property type="term" value="C:chromosome"/>
    <property type="evidence" value="ECO:0007669"/>
    <property type="project" value="InterPro"/>
</dbReference>
<evidence type="ECO:0000259" key="13">
    <source>
        <dbReference type="Pfam" id="PF04406"/>
    </source>
</evidence>
<evidence type="ECO:0000256" key="3">
    <source>
        <dbReference type="ARBA" id="ARBA00006559"/>
    </source>
</evidence>
<dbReference type="GO" id="GO:0003918">
    <property type="term" value="F:DNA topoisomerase type II (double strand cut, ATP-hydrolyzing) activity"/>
    <property type="evidence" value="ECO:0007669"/>
    <property type="project" value="UniProtKB-UniRule"/>
</dbReference>
<dbReference type="InterPro" id="IPR002815">
    <property type="entry name" value="Spo11/TopoVI_A"/>
</dbReference>
<accession>A0A830E397</accession>
<dbReference type="AlphaFoldDB" id="A0A830E397"/>
<feature type="binding site" evidence="11">
    <location>
        <position position="251"/>
    </location>
    <ligand>
        <name>Mg(2+)</name>
        <dbReference type="ChEBI" id="CHEBI:18420"/>
    </ligand>
</feature>
<dbReference type="Pfam" id="PF21180">
    <property type="entry name" value="TOP6A-Spo11_Toprim"/>
    <property type="match status" value="1"/>
</dbReference>
<keyword evidence="18" id="KW-1185">Reference proteome</keyword>
<dbReference type="Gene3D" id="1.10.10.10">
    <property type="entry name" value="Winged helix-like DNA-binding domain superfamily/Winged helix DNA-binding domain"/>
    <property type="match status" value="1"/>
</dbReference>
<name>A0A830E397_9CREN</name>
<evidence type="ECO:0000256" key="5">
    <source>
        <dbReference type="ARBA" id="ARBA00022741"/>
    </source>
</evidence>
<dbReference type="NCBIfam" id="NF003336">
    <property type="entry name" value="PRK04342.1-5"/>
    <property type="match status" value="1"/>
</dbReference>
<dbReference type="InterPro" id="IPR013049">
    <property type="entry name" value="Spo11/TopoVI_A_N"/>
</dbReference>
<comment type="subunit">
    <text evidence="11">Homodimer. Heterotetramer of two Top6A and two Top6B chains.</text>
</comment>
<dbReference type="PANTHER" id="PTHR10848:SF0">
    <property type="entry name" value="MEIOTIC RECOMBINATION PROTEIN SPO11"/>
    <property type="match status" value="1"/>
</dbReference>
<dbReference type="GO" id="GO:0006260">
    <property type="term" value="P:DNA replication"/>
    <property type="evidence" value="ECO:0007669"/>
    <property type="project" value="UniProtKB-UniRule"/>
</dbReference>
<dbReference type="PRINTS" id="PR01550">
    <property type="entry name" value="TOP6AFAMILY"/>
</dbReference>
<dbReference type="Pfam" id="PF04406">
    <property type="entry name" value="TP6A_N"/>
    <property type="match status" value="1"/>
</dbReference>
<evidence type="ECO:0000313" key="17">
    <source>
        <dbReference type="Proteomes" id="UP000657075"/>
    </source>
</evidence>